<evidence type="ECO:0000313" key="1">
    <source>
        <dbReference type="EMBL" id="SEB12078.1"/>
    </source>
</evidence>
<organism evidence="1 2">
    <name type="scientific">Paraburkholderia sartisoli</name>
    <dbReference type="NCBI Taxonomy" id="83784"/>
    <lineage>
        <taxon>Bacteria</taxon>
        <taxon>Pseudomonadati</taxon>
        <taxon>Pseudomonadota</taxon>
        <taxon>Betaproteobacteria</taxon>
        <taxon>Burkholderiales</taxon>
        <taxon>Burkholderiaceae</taxon>
        <taxon>Paraburkholderia</taxon>
    </lineage>
</organism>
<sequence length="75" mass="8981">MLLDSIKDIRRRPSWIGSSEYWPRQKWSVIYSKICDVLREGVAVKYDVIEQMRQRYPMAPMCRFLGVSISGYYAW</sequence>
<name>A0A1H4GT89_9BURK</name>
<keyword evidence="2" id="KW-1185">Reference proteome</keyword>
<dbReference type="Proteomes" id="UP000198638">
    <property type="component" value="Unassembled WGS sequence"/>
</dbReference>
<protein>
    <submittedName>
        <fullName evidence="1">Uncharacterized protein</fullName>
    </submittedName>
</protein>
<reference evidence="2" key="1">
    <citation type="submission" date="2016-10" db="EMBL/GenBank/DDBJ databases">
        <authorList>
            <person name="Varghese N."/>
            <person name="Submissions S."/>
        </authorList>
    </citation>
    <scope>NUCLEOTIDE SEQUENCE [LARGE SCALE GENOMIC DNA]</scope>
    <source>
        <strain evidence="2">LMG 24000</strain>
    </source>
</reference>
<accession>A0A1H4GT89</accession>
<evidence type="ECO:0000313" key="2">
    <source>
        <dbReference type="Proteomes" id="UP000198638"/>
    </source>
</evidence>
<dbReference type="EMBL" id="FNRQ01000006">
    <property type="protein sequence ID" value="SEB12078.1"/>
    <property type="molecule type" value="Genomic_DNA"/>
</dbReference>
<gene>
    <name evidence="1" type="ORF">SAMN05192564_106268</name>
</gene>
<proteinExistence type="predicted"/>
<dbReference type="AlphaFoldDB" id="A0A1H4GT89"/>